<gene>
    <name evidence="5" type="ORF">E0493_06420</name>
</gene>
<accession>A0A845BA63</accession>
<feature type="transmembrane region" description="Helical" evidence="4">
    <location>
        <begin position="132"/>
        <end position="154"/>
    </location>
</feature>
<proteinExistence type="predicted"/>
<dbReference type="AlphaFoldDB" id="A0A845BA63"/>
<dbReference type="OrthoDB" id="7262016at2"/>
<feature type="transmembrane region" description="Helical" evidence="4">
    <location>
        <begin position="289"/>
        <end position="311"/>
    </location>
</feature>
<keyword evidence="3 4" id="KW-0472">Membrane</keyword>
<dbReference type="InterPro" id="IPR011701">
    <property type="entry name" value="MFS"/>
</dbReference>
<dbReference type="RefSeq" id="WP_160936106.1">
    <property type="nucleotide sequence ID" value="NZ_SNVJ01000004.1"/>
</dbReference>
<feature type="transmembrane region" description="Helical" evidence="4">
    <location>
        <begin position="201"/>
        <end position="228"/>
    </location>
</feature>
<keyword evidence="6" id="KW-1185">Reference proteome</keyword>
<feature type="transmembrane region" description="Helical" evidence="4">
    <location>
        <begin position="160"/>
        <end position="180"/>
    </location>
</feature>
<protein>
    <submittedName>
        <fullName evidence="5">MFS transporter</fullName>
    </submittedName>
</protein>
<dbReference type="Gene3D" id="1.20.1250.20">
    <property type="entry name" value="MFS general substrate transporter like domains"/>
    <property type="match status" value="2"/>
</dbReference>
<evidence type="ECO:0000256" key="1">
    <source>
        <dbReference type="ARBA" id="ARBA00022692"/>
    </source>
</evidence>
<feature type="transmembrane region" description="Helical" evidence="4">
    <location>
        <begin position="40"/>
        <end position="61"/>
    </location>
</feature>
<feature type="transmembrane region" description="Helical" evidence="4">
    <location>
        <begin position="265"/>
        <end position="283"/>
    </location>
</feature>
<feature type="transmembrane region" description="Helical" evidence="4">
    <location>
        <begin position="95"/>
        <end position="112"/>
    </location>
</feature>
<feature type="transmembrane region" description="Helical" evidence="4">
    <location>
        <begin position="12"/>
        <end position="34"/>
    </location>
</feature>
<comment type="caution">
    <text evidence="5">The sequence shown here is derived from an EMBL/GenBank/DDBJ whole genome shotgun (WGS) entry which is preliminary data.</text>
</comment>
<feature type="transmembrane region" description="Helical" evidence="4">
    <location>
        <begin position="331"/>
        <end position="350"/>
    </location>
</feature>
<dbReference type="Proteomes" id="UP000460715">
    <property type="component" value="Unassembled WGS sequence"/>
</dbReference>
<organism evidence="5 6">
    <name type="scientific">Teichococcus coralli</name>
    <dbReference type="NCBI Taxonomy" id="2545983"/>
    <lineage>
        <taxon>Bacteria</taxon>
        <taxon>Pseudomonadati</taxon>
        <taxon>Pseudomonadota</taxon>
        <taxon>Alphaproteobacteria</taxon>
        <taxon>Acetobacterales</taxon>
        <taxon>Roseomonadaceae</taxon>
        <taxon>Roseomonas</taxon>
    </lineage>
</organism>
<feature type="transmembrane region" description="Helical" evidence="4">
    <location>
        <begin position="356"/>
        <end position="372"/>
    </location>
</feature>
<reference evidence="5 6" key="1">
    <citation type="submission" date="2019-03" db="EMBL/GenBank/DDBJ databases">
        <title>Roseomonas sp. a novel Roseomonas species isolated from Sea whip Gorgonian.</title>
        <authorList>
            <person name="Li F."/>
            <person name="Pan X."/>
            <person name="Huang S."/>
            <person name="Li Z."/>
            <person name="Meng B."/>
        </authorList>
    </citation>
    <scope>NUCLEOTIDE SEQUENCE [LARGE SCALE GENOMIC DNA]</scope>
    <source>
        <strain evidence="5 6">M0104</strain>
    </source>
</reference>
<keyword evidence="2 4" id="KW-1133">Transmembrane helix</keyword>
<dbReference type="EMBL" id="SNVJ01000004">
    <property type="protein sequence ID" value="MXP62986.1"/>
    <property type="molecule type" value="Genomic_DNA"/>
</dbReference>
<dbReference type="SUPFAM" id="SSF103473">
    <property type="entry name" value="MFS general substrate transporter"/>
    <property type="match status" value="1"/>
</dbReference>
<evidence type="ECO:0000313" key="5">
    <source>
        <dbReference type="EMBL" id="MXP62986.1"/>
    </source>
</evidence>
<dbReference type="GO" id="GO:0022857">
    <property type="term" value="F:transmembrane transporter activity"/>
    <property type="evidence" value="ECO:0007669"/>
    <property type="project" value="InterPro"/>
</dbReference>
<sequence>MPPGSAQFRLLTLHFSLFHLAATLAGGFVGAYLLKLGFSLPAALASYAGLLMLRFGLRFVALGITRRFGFKGALTGGVLLGAAQFVPLLNADTPFWFAAWVAIVAAAESLYWPVYHAAMAVTGEASRRGRELGLRTAIAAVIGVLGPLAGGLLLEHAGPAADFAIAGLLALLSIPPFLHMAELPAGPVPALRESMRGMDRLGLAAFAADGWIASGLLLAWPMVLFAALGARYEAFGLANAVAGLAGAVAGVLCGRAIDRGQRERYLAGACVALGAGFLLRAGAGWSPLAAAMANATGAAIMSLYMPVLMSVVYDRAKQSGAAYRFHFATEAGWDVGAASGCLAAAAVAWLAMTPSLAVLPGMLGVAVLYLCVRQRRVSAPLPVSA</sequence>
<evidence type="ECO:0000256" key="3">
    <source>
        <dbReference type="ARBA" id="ARBA00023136"/>
    </source>
</evidence>
<dbReference type="Pfam" id="PF07690">
    <property type="entry name" value="MFS_1"/>
    <property type="match status" value="1"/>
</dbReference>
<evidence type="ECO:0000313" key="6">
    <source>
        <dbReference type="Proteomes" id="UP000460715"/>
    </source>
</evidence>
<evidence type="ECO:0000256" key="4">
    <source>
        <dbReference type="SAM" id="Phobius"/>
    </source>
</evidence>
<feature type="transmembrane region" description="Helical" evidence="4">
    <location>
        <begin position="234"/>
        <end position="253"/>
    </location>
</feature>
<name>A0A845BA63_9PROT</name>
<feature type="transmembrane region" description="Helical" evidence="4">
    <location>
        <begin position="68"/>
        <end position="89"/>
    </location>
</feature>
<dbReference type="InterPro" id="IPR036259">
    <property type="entry name" value="MFS_trans_sf"/>
</dbReference>
<keyword evidence="1 4" id="KW-0812">Transmembrane</keyword>
<evidence type="ECO:0000256" key="2">
    <source>
        <dbReference type="ARBA" id="ARBA00022989"/>
    </source>
</evidence>